<gene>
    <name evidence="1" type="ORF">J2R62_13715</name>
</gene>
<organism evidence="1 2">
    <name type="scientific">Plesiomonas shigelloides</name>
    <name type="common">Aeromonas shigelloides</name>
    <dbReference type="NCBI Taxonomy" id="703"/>
    <lineage>
        <taxon>Bacteria</taxon>
        <taxon>Pseudomonadati</taxon>
        <taxon>Pseudomonadota</taxon>
        <taxon>Gammaproteobacteria</taxon>
        <taxon>Enterobacterales</taxon>
        <taxon>Enterobacteriaceae</taxon>
        <taxon>Plesiomonas</taxon>
    </lineage>
</organism>
<evidence type="ECO:0000313" key="2">
    <source>
        <dbReference type="Proteomes" id="UP000664658"/>
    </source>
</evidence>
<dbReference type="SUPFAM" id="SSF55729">
    <property type="entry name" value="Acyl-CoA N-acyltransferases (Nat)"/>
    <property type="match status" value="1"/>
</dbReference>
<dbReference type="InterPro" id="IPR022050">
    <property type="entry name" value="T_hemolysin"/>
</dbReference>
<sequence length="231" mass="25301">MSISGYFPYSLQIARSRQQQEPLKQFIQAAYTREFSASIPHFLPLLLGLYDEHDLLIGACGVNPAASGPLYLEHYLNAPVEEIISKRLAESSEQSQSATDLPRITRSQIAEIGNLAVSSPGDGRLLFAAICRFLLADGYPWVTFTGTQKLRNSLHRLHLNPLVLAEAHAEQVGSDAGAWGNYYHCAPQVMAGNIHDGLEVLTRISPSVRLMPSPTISSLIMPGFPLVWGTC</sequence>
<dbReference type="Proteomes" id="UP000664658">
    <property type="component" value="Unassembled WGS sequence"/>
</dbReference>
<dbReference type="AlphaFoldDB" id="A0A8I2B5S1"/>
<name>A0A8I2B5S1_PLESH</name>
<dbReference type="InterPro" id="IPR016181">
    <property type="entry name" value="Acyl_CoA_acyltransferase"/>
</dbReference>
<dbReference type="Pfam" id="PF12261">
    <property type="entry name" value="T_hemolysin"/>
    <property type="match status" value="1"/>
</dbReference>
<proteinExistence type="predicted"/>
<accession>A0A8I2B5S1</accession>
<dbReference type="EMBL" id="JAFNAA010000016">
    <property type="protein sequence ID" value="MBO1109255.1"/>
    <property type="molecule type" value="Genomic_DNA"/>
</dbReference>
<protein>
    <submittedName>
        <fullName evidence="1">Thermostable hemolysin</fullName>
    </submittedName>
</protein>
<evidence type="ECO:0000313" key="1">
    <source>
        <dbReference type="EMBL" id="MBO1109255.1"/>
    </source>
</evidence>
<dbReference type="RefSeq" id="WP_207542456.1">
    <property type="nucleotide sequence ID" value="NZ_JAFNAA010000016.1"/>
</dbReference>
<reference evidence="1" key="1">
    <citation type="submission" date="2021-03" db="EMBL/GenBank/DDBJ databases">
        <title>Plesiomonas shigelloides zfcc0051, isolated from zebrafish feces.</title>
        <authorList>
            <person name="Vanderhoek Z."/>
            <person name="Gaulke C."/>
        </authorList>
    </citation>
    <scope>NUCLEOTIDE SEQUENCE</scope>
    <source>
        <strain evidence="1">Zfcc0051</strain>
    </source>
</reference>
<comment type="caution">
    <text evidence="1">The sequence shown here is derived from an EMBL/GenBank/DDBJ whole genome shotgun (WGS) entry which is preliminary data.</text>
</comment>